<dbReference type="SUPFAM" id="SSF53474">
    <property type="entry name" value="alpha/beta-Hydrolases"/>
    <property type="match status" value="1"/>
</dbReference>
<dbReference type="PANTHER" id="PTHR43037">
    <property type="entry name" value="UNNAMED PRODUCT-RELATED"/>
    <property type="match status" value="1"/>
</dbReference>
<gene>
    <name evidence="3" type="ORF">HZA61_04060</name>
</gene>
<evidence type="ECO:0008006" key="5">
    <source>
        <dbReference type="Google" id="ProtNLM"/>
    </source>
</evidence>
<protein>
    <recommendedName>
        <fullName evidence="5">Phospholipase</fullName>
    </recommendedName>
</protein>
<dbReference type="InterPro" id="IPR029058">
    <property type="entry name" value="AB_hydrolase_fold"/>
</dbReference>
<feature type="chain" id="PRO_5037817833" description="Phospholipase" evidence="2">
    <location>
        <begin position="16"/>
        <end position="252"/>
    </location>
</feature>
<dbReference type="PANTHER" id="PTHR43037:SF1">
    <property type="entry name" value="BLL1128 PROTEIN"/>
    <property type="match status" value="1"/>
</dbReference>
<evidence type="ECO:0000313" key="4">
    <source>
        <dbReference type="Proteomes" id="UP000696931"/>
    </source>
</evidence>
<name>A0A933W9S4_UNCEI</name>
<evidence type="ECO:0000256" key="1">
    <source>
        <dbReference type="ARBA" id="ARBA00022729"/>
    </source>
</evidence>
<feature type="signal peptide" evidence="2">
    <location>
        <begin position="1"/>
        <end position="15"/>
    </location>
</feature>
<dbReference type="InterPro" id="IPR050955">
    <property type="entry name" value="Plant_Biomass_Hydrol_Est"/>
</dbReference>
<dbReference type="Gene3D" id="3.40.50.1820">
    <property type="entry name" value="alpha/beta hydrolase"/>
    <property type="match status" value="1"/>
</dbReference>
<evidence type="ECO:0000256" key="2">
    <source>
        <dbReference type="SAM" id="SignalP"/>
    </source>
</evidence>
<dbReference type="EMBL" id="JACRIW010000031">
    <property type="protein sequence ID" value="MBI5168644.1"/>
    <property type="molecule type" value="Genomic_DNA"/>
</dbReference>
<keyword evidence="1 2" id="KW-0732">Signal</keyword>
<dbReference type="AlphaFoldDB" id="A0A933W9S4"/>
<comment type="caution">
    <text evidence="3">The sequence shown here is derived from an EMBL/GenBank/DDBJ whole genome shotgun (WGS) entry which is preliminary data.</text>
</comment>
<dbReference type="InterPro" id="IPR000801">
    <property type="entry name" value="Esterase-like"/>
</dbReference>
<dbReference type="Proteomes" id="UP000696931">
    <property type="component" value="Unassembled WGS sequence"/>
</dbReference>
<evidence type="ECO:0000313" key="3">
    <source>
        <dbReference type="EMBL" id="MBI5168644.1"/>
    </source>
</evidence>
<sequence length="252" mass="28068">MHGSLLWLAPLFLLAAVNTSDGQNPPASDRFVAREVTVAGEKHRFMVWLPPGHDAKQKWPAIVFLHGSGESGTDGERPTWVGLGPALKAHPEQWPYVVVFPQKPSDQEEWEEREAVALTALEDATRAYGIDPKRVALMGMSQGGHGTWFLGARHPERWRCLVPICGYGRPHCITGRIAALPVWAFHGLRDDVVDPRETQATIAQTREIRMQRGLDPETALLTLFPEANHNAWDPAIAHDSLHVWLRGQLGVR</sequence>
<organism evidence="3 4">
    <name type="scientific">Eiseniibacteriota bacterium</name>
    <dbReference type="NCBI Taxonomy" id="2212470"/>
    <lineage>
        <taxon>Bacteria</taxon>
        <taxon>Candidatus Eiseniibacteriota</taxon>
    </lineage>
</organism>
<accession>A0A933W9S4</accession>
<dbReference type="Pfam" id="PF00756">
    <property type="entry name" value="Esterase"/>
    <property type="match status" value="1"/>
</dbReference>
<proteinExistence type="predicted"/>
<reference evidence="3" key="1">
    <citation type="submission" date="2020-07" db="EMBL/GenBank/DDBJ databases">
        <title>Huge and variable diversity of episymbiotic CPR bacteria and DPANN archaea in groundwater ecosystems.</title>
        <authorList>
            <person name="He C.Y."/>
            <person name="Keren R."/>
            <person name="Whittaker M."/>
            <person name="Farag I.F."/>
            <person name="Doudna J."/>
            <person name="Cate J.H.D."/>
            <person name="Banfield J.F."/>
        </authorList>
    </citation>
    <scope>NUCLEOTIDE SEQUENCE</scope>
    <source>
        <strain evidence="3">NC_groundwater_1813_Pr3_B-0.1um_71_17</strain>
    </source>
</reference>